<evidence type="ECO:0000313" key="1">
    <source>
        <dbReference type="EMBL" id="VAX15141.1"/>
    </source>
</evidence>
<dbReference type="AlphaFoldDB" id="A0A3B1BKR8"/>
<protein>
    <submittedName>
        <fullName evidence="1">Uncharacterized protein</fullName>
    </submittedName>
</protein>
<dbReference type="EMBL" id="UOGB01000006">
    <property type="protein sequence ID" value="VAX15141.1"/>
    <property type="molecule type" value="Genomic_DNA"/>
</dbReference>
<proteinExistence type="predicted"/>
<accession>A0A3B1BKR8</accession>
<reference evidence="1" key="1">
    <citation type="submission" date="2018-06" db="EMBL/GenBank/DDBJ databases">
        <authorList>
            <person name="Zhirakovskaya E."/>
        </authorList>
    </citation>
    <scope>NUCLEOTIDE SEQUENCE</scope>
</reference>
<organism evidence="1">
    <name type="scientific">hydrothermal vent metagenome</name>
    <dbReference type="NCBI Taxonomy" id="652676"/>
    <lineage>
        <taxon>unclassified sequences</taxon>
        <taxon>metagenomes</taxon>
        <taxon>ecological metagenomes</taxon>
    </lineage>
</organism>
<name>A0A3B1BKR8_9ZZZZ</name>
<feature type="non-terminal residue" evidence="1">
    <location>
        <position position="31"/>
    </location>
</feature>
<sequence>MNEANLSASQDKYEEGFKSLEKAYLMMMDSM</sequence>
<gene>
    <name evidence="1" type="ORF">MNBD_NITROSPINAE03-839</name>
</gene>